<dbReference type="Gene3D" id="1.20.1310.10">
    <property type="entry name" value="Cullin Repeats"/>
    <property type="match status" value="4"/>
</dbReference>
<dbReference type="InterPro" id="IPR045093">
    <property type="entry name" value="Cullin"/>
</dbReference>
<name>A0AAU9JLN2_9CILI</name>
<dbReference type="PANTHER" id="PTHR11932">
    <property type="entry name" value="CULLIN"/>
    <property type="match status" value="1"/>
</dbReference>
<dbReference type="SUPFAM" id="SSF75632">
    <property type="entry name" value="Cullin homology domain"/>
    <property type="match status" value="1"/>
</dbReference>
<comment type="caution">
    <text evidence="5">The sequence shown here is derived from an EMBL/GenBank/DDBJ whole genome shotgun (WGS) entry which is preliminary data.</text>
</comment>
<dbReference type="Gene3D" id="1.10.10.10">
    <property type="entry name" value="Winged helix-like DNA-binding domain superfamily/Winged helix DNA-binding domain"/>
    <property type="match status" value="1"/>
</dbReference>
<dbReference type="SMART" id="SM00182">
    <property type="entry name" value="CULLIN"/>
    <property type="match status" value="1"/>
</dbReference>
<dbReference type="InterPro" id="IPR036317">
    <property type="entry name" value="Cullin_homology_sf"/>
</dbReference>
<comment type="similarity">
    <text evidence="1 2 3">Belongs to the cullin family.</text>
</comment>
<dbReference type="Gene3D" id="3.30.230.130">
    <property type="entry name" value="Cullin, Chain C, Domain 2"/>
    <property type="match status" value="1"/>
</dbReference>
<proteinExistence type="inferred from homology"/>
<dbReference type="EMBL" id="CAJZBQ010000037">
    <property type="protein sequence ID" value="CAG9325110.1"/>
    <property type="molecule type" value="Genomic_DNA"/>
</dbReference>
<dbReference type="SMART" id="SM00884">
    <property type="entry name" value="Cullin_Nedd8"/>
    <property type="match status" value="1"/>
</dbReference>
<evidence type="ECO:0000313" key="5">
    <source>
        <dbReference type="EMBL" id="CAG9325110.1"/>
    </source>
</evidence>
<sequence>MNDELRETLTYIKEDLAPKIFEQVENGNPADLGCDVFMNAYGLVYKTHEIDDNSHFLYEEYTNLARTYTEKTSKPKLLCSEGRNLVVNLHKSWKKHKILVYWLQKIFCILDLYHVKNNGLSRIVPLGLQLFKTELFDLISKSKIRAALIEQIQYEREGNGSNASYMRKCLSCLSEIAARDASLTKRKNQKKIIWEGIPNYEFSKEIFEESYLQGVKLYYTSKPIGWMSSLLIPKNFQEAIKIFEEESERIRSYENLQNKLLNIIAEEIVKRVALSLADILETGKIRMFDQDKRDEVKMMFEVFKNYETALQSITPGFKLYIEKKGLEIISDEKLQQDPIEYTRAILKYEAETDKLTDYLFSNHFAFQKSSSSAFCNFINKFSCSAPYVVDYSDYMMKKGLLGLSDREIDIRLSEIAMIFVWLYDKDIFINLYARLLAKRLLDRTSISNDAEKILIEKLKIEGGYAIVNKIYSIYQDISLSEVITAEFNQNYNQDGLHEIQFSAQILKSGCCPGISSEACLLPYKIQALAKEFSLFYKNKYSGRSITWATGLGTVEIRSLFLNKSYNFIVNPYQAVILLMFNNGNTYSVRELRENSKLSENTFKANFIKFFSPKSKIFNKESRGKTLNDEELITINENFAAATVRIIYIPKKAVRASKPSHNEEVIIAISERKQILDAIIVKIAKARIVMKHQELVSEVLEEVKSFKPQLSMIKAQIESLIEREFLARDINDLSAYHYVP</sequence>
<feature type="domain" description="Cullin family profile" evidence="4">
    <location>
        <begin position="383"/>
        <end position="610"/>
    </location>
</feature>
<dbReference type="InterPro" id="IPR059120">
    <property type="entry name" value="Cullin-like_AB"/>
</dbReference>
<protein>
    <recommendedName>
        <fullName evidence="4">Cullin family profile domain-containing protein</fullName>
    </recommendedName>
</protein>
<organism evidence="5 6">
    <name type="scientific">Blepharisma stoltei</name>
    <dbReference type="NCBI Taxonomy" id="1481888"/>
    <lineage>
        <taxon>Eukaryota</taxon>
        <taxon>Sar</taxon>
        <taxon>Alveolata</taxon>
        <taxon>Ciliophora</taxon>
        <taxon>Postciliodesmatophora</taxon>
        <taxon>Heterotrichea</taxon>
        <taxon>Heterotrichida</taxon>
        <taxon>Blepharismidae</taxon>
        <taxon>Blepharisma</taxon>
    </lineage>
</organism>
<dbReference type="InterPro" id="IPR036388">
    <property type="entry name" value="WH-like_DNA-bd_sf"/>
</dbReference>
<dbReference type="SUPFAM" id="SSF74788">
    <property type="entry name" value="Cullin repeat-like"/>
    <property type="match status" value="1"/>
</dbReference>
<keyword evidence="6" id="KW-1185">Reference proteome</keyword>
<accession>A0AAU9JLN2</accession>
<evidence type="ECO:0000256" key="3">
    <source>
        <dbReference type="RuleBase" id="RU003829"/>
    </source>
</evidence>
<dbReference type="Proteomes" id="UP001162131">
    <property type="component" value="Unassembled WGS sequence"/>
</dbReference>
<evidence type="ECO:0000256" key="1">
    <source>
        <dbReference type="ARBA" id="ARBA00006019"/>
    </source>
</evidence>
<gene>
    <name evidence="5" type="ORF">BSTOLATCC_MIC37856</name>
</gene>
<dbReference type="InterPro" id="IPR036390">
    <property type="entry name" value="WH_DNA-bd_sf"/>
</dbReference>
<dbReference type="InterPro" id="IPR016158">
    <property type="entry name" value="Cullin_homology"/>
</dbReference>
<dbReference type="InterPro" id="IPR019559">
    <property type="entry name" value="Cullin_neddylation_domain"/>
</dbReference>
<reference evidence="5" key="1">
    <citation type="submission" date="2021-09" db="EMBL/GenBank/DDBJ databases">
        <authorList>
            <consortium name="AG Swart"/>
            <person name="Singh M."/>
            <person name="Singh A."/>
            <person name="Seah K."/>
            <person name="Emmerich C."/>
        </authorList>
    </citation>
    <scope>NUCLEOTIDE SEQUENCE</scope>
    <source>
        <strain evidence="5">ATCC30299</strain>
    </source>
</reference>
<dbReference type="GO" id="GO:0006511">
    <property type="term" value="P:ubiquitin-dependent protein catabolic process"/>
    <property type="evidence" value="ECO:0007669"/>
    <property type="project" value="InterPro"/>
</dbReference>
<dbReference type="PROSITE" id="PS50069">
    <property type="entry name" value="CULLIN_2"/>
    <property type="match status" value="1"/>
</dbReference>
<dbReference type="InterPro" id="IPR001373">
    <property type="entry name" value="Cullin_N"/>
</dbReference>
<dbReference type="GO" id="GO:0031625">
    <property type="term" value="F:ubiquitin protein ligase binding"/>
    <property type="evidence" value="ECO:0007669"/>
    <property type="project" value="InterPro"/>
</dbReference>
<dbReference type="InterPro" id="IPR016159">
    <property type="entry name" value="Cullin_repeat-like_dom_sf"/>
</dbReference>
<evidence type="ECO:0000313" key="6">
    <source>
        <dbReference type="Proteomes" id="UP001162131"/>
    </source>
</evidence>
<dbReference type="Pfam" id="PF00888">
    <property type="entry name" value="Cullin"/>
    <property type="match status" value="1"/>
</dbReference>
<dbReference type="SUPFAM" id="SSF46785">
    <property type="entry name" value="Winged helix' DNA-binding domain"/>
    <property type="match status" value="1"/>
</dbReference>
<dbReference type="AlphaFoldDB" id="A0AAU9JLN2"/>
<dbReference type="Pfam" id="PF10557">
    <property type="entry name" value="Cullin_Nedd8"/>
    <property type="match status" value="1"/>
</dbReference>
<dbReference type="Pfam" id="PF26557">
    <property type="entry name" value="Cullin_AB"/>
    <property type="match status" value="1"/>
</dbReference>
<evidence type="ECO:0000259" key="4">
    <source>
        <dbReference type="PROSITE" id="PS50069"/>
    </source>
</evidence>
<evidence type="ECO:0000256" key="2">
    <source>
        <dbReference type="PROSITE-ProRule" id="PRU00330"/>
    </source>
</evidence>